<dbReference type="Proteomes" id="UP000182332">
    <property type="component" value="Unassembled WGS sequence"/>
</dbReference>
<dbReference type="Pfam" id="PF14524">
    <property type="entry name" value="Wzt_C"/>
    <property type="match status" value="1"/>
</dbReference>
<comment type="similarity">
    <text evidence="1">Belongs to the ABC transporter superfamily.</text>
</comment>
<dbReference type="GO" id="GO:0005524">
    <property type="term" value="F:ATP binding"/>
    <property type="evidence" value="ECO:0007669"/>
    <property type="project" value="UniProtKB-KW"/>
</dbReference>
<dbReference type="PROSITE" id="PS00211">
    <property type="entry name" value="ABC_TRANSPORTER_1"/>
    <property type="match status" value="1"/>
</dbReference>
<dbReference type="CDD" id="cd03220">
    <property type="entry name" value="ABC_KpsT_Wzt"/>
    <property type="match status" value="1"/>
</dbReference>
<dbReference type="GO" id="GO:0140359">
    <property type="term" value="F:ABC-type transporter activity"/>
    <property type="evidence" value="ECO:0007669"/>
    <property type="project" value="InterPro"/>
</dbReference>
<dbReference type="EMBL" id="FOHW01000041">
    <property type="protein sequence ID" value="SEU00123.1"/>
    <property type="molecule type" value="Genomic_DNA"/>
</dbReference>
<dbReference type="PANTHER" id="PTHR46743:SF2">
    <property type="entry name" value="TEICHOIC ACIDS EXPORT ATP-BINDING PROTEIN TAGH"/>
    <property type="match status" value="1"/>
</dbReference>
<accession>A0A1I0ISE5</accession>
<dbReference type="CDD" id="cd10147">
    <property type="entry name" value="Wzt_C-like"/>
    <property type="match status" value="1"/>
</dbReference>
<dbReference type="GO" id="GO:0016887">
    <property type="term" value="F:ATP hydrolysis activity"/>
    <property type="evidence" value="ECO:0007669"/>
    <property type="project" value="InterPro"/>
</dbReference>
<dbReference type="InterPro" id="IPR029439">
    <property type="entry name" value="Wzt_C"/>
</dbReference>
<dbReference type="InterPro" id="IPR017871">
    <property type="entry name" value="ABC_transporter-like_CS"/>
</dbReference>
<proteinExistence type="inferred from homology"/>
<dbReference type="InterPro" id="IPR050683">
    <property type="entry name" value="Bact_Polysacc_Export_ATP-bd"/>
</dbReference>
<dbReference type="GO" id="GO:0016020">
    <property type="term" value="C:membrane"/>
    <property type="evidence" value="ECO:0007669"/>
    <property type="project" value="InterPro"/>
</dbReference>
<dbReference type="Gene3D" id="2.70.50.60">
    <property type="entry name" value="abc- transporter (atp binding component) like domain"/>
    <property type="match status" value="1"/>
</dbReference>
<gene>
    <name evidence="6" type="ORF">SAMN05216197_14110</name>
</gene>
<evidence type="ECO:0000256" key="1">
    <source>
        <dbReference type="ARBA" id="ARBA00005417"/>
    </source>
</evidence>
<feature type="domain" description="ABC transporter" evidence="5">
    <location>
        <begin position="27"/>
        <end position="248"/>
    </location>
</feature>
<dbReference type="InterPro" id="IPR027417">
    <property type="entry name" value="P-loop_NTPase"/>
</dbReference>
<reference evidence="6 7" key="1">
    <citation type="submission" date="2016-10" db="EMBL/GenBank/DDBJ databases">
        <authorList>
            <person name="de Groot N.N."/>
        </authorList>
    </citation>
    <scope>NUCLEOTIDE SEQUENCE [LARGE SCALE GENOMIC DNA]</scope>
    <source>
        <strain evidence="6 7">DSM 11363</strain>
    </source>
</reference>
<name>A0A1I0ISE5_9PSED</name>
<evidence type="ECO:0000256" key="2">
    <source>
        <dbReference type="ARBA" id="ARBA00022448"/>
    </source>
</evidence>
<evidence type="ECO:0000256" key="3">
    <source>
        <dbReference type="ARBA" id="ARBA00022741"/>
    </source>
</evidence>
<organism evidence="6 7">
    <name type="scientific">Pseudomonas graminis</name>
    <dbReference type="NCBI Taxonomy" id="158627"/>
    <lineage>
        <taxon>Bacteria</taxon>
        <taxon>Pseudomonadati</taxon>
        <taxon>Pseudomonadota</taxon>
        <taxon>Gammaproteobacteria</taxon>
        <taxon>Pseudomonadales</taxon>
        <taxon>Pseudomonadaceae</taxon>
        <taxon>Pseudomonas</taxon>
    </lineage>
</organism>
<dbReference type="Gene3D" id="3.40.50.300">
    <property type="entry name" value="P-loop containing nucleotide triphosphate hydrolases"/>
    <property type="match status" value="1"/>
</dbReference>
<dbReference type="SUPFAM" id="SSF52540">
    <property type="entry name" value="P-loop containing nucleoside triphosphate hydrolases"/>
    <property type="match status" value="1"/>
</dbReference>
<keyword evidence="3" id="KW-0547">Nucleotide-binding</keyword>
<dbReference type="SMART" id="SM00382">
    <property type="entry name" value="AAA"/>
    <property type="match status" value="1"/>
</dbReference>
<evidence type="ECO:0000256" key="4">
    <source>
        <dbReference type="ARBA" id="ARBA00022840"/>
    </source>
</evidence>
<dbReference type="InterPro" id="IPR015860">
    <property type="entry name" value="ABC_transpr_TagH-like"/>
</dbReference>
<dbReference type="InterPro" id="IPR003593">
    <property type="entry name" value="AAA+_ATPase"/>
</dbReference>
<dbReference type="RefSeq" id="WP_175514205.1">
    <property type="nucleotide sequence ID" value="NZ_FOHW01000041.1"/>
</dbReference>
<evidence type="ECO:0000313" key="7">
    <source>
        <dbReference type="Proteomes" id="UP000182332"/>
    </source>
</evidence>
<keyword evidence="2" id="KW-0813">Transport</keyword>
<sequence length="452" mass="50096">MCSDIAIDVESISKRFQIYDKPRDRLLQMITRGRKQYFREFLAVRDVTFRVEKGETVGIVGRNGSGKSTLLQLICGTLNPSAGNVRTWGRVAALLELGSGFNPEFTGRENVYMNAAVLGLSKAETDSRFSDIEAFAEINEFIDQPVKTYSSGMMVRLAFAVAINVDPQILIVDEALSVGDERFQRKCFARIEAIKAKGATILFVSHSGNTVIELCDRAILMDAGEKLAEGLPNQIVSQYQKLLYAPAEKAAAVRDEIRKGILEEQLKVASPRSLSEIPVLVKMDEHLDLEEYFDPHLKSKSVVSYVSHGARISEPHIVNLKDEPVNCLRRGDSYKYRYTVDFDRSATALRFGMMIKTLAGVEIAGGTSATRIQDAVPHIAESTKIQVEFKFNCHLNPGAYFLNAGVIGIVDENETYLHRLIDGCLIKVLPMSVNTATGIVDFSCKVNLTDLV</sequence>
<dbReference type="Pfam" id="PF00005">
    <property type="entry name" value="ABC_tran"/>
    <property type="match status" value="1"/>
</dbReference>
<dbReference type="AlphaFoldDB" id="A0A1I0ISE5"/>
<keyword evidence="4 6" id="KW-0067">ATP-binding</keyword>
<evidence type="ECO:0000313" key="6">
    <source>
        <dbReference type="EMBL" id="SEU00123.1"/>
    </source>
</evidence>
<dbReference type="PANTHER" id="PTHR46743">
    <property type="entry name" value="TEICHOIC ACIDS EXPORT ATP-BINDING PROTEIN TAGH"/>
    <property type="match status" value="1"/>
</dbReference>
<protein>
    <submittedName>
        <fullName evidence="6">Lipopolysaccharide transport system ATP-binding protein</fullName>
    </submittedName>
</protein>
<dbReference type="InterPro" id="IPR003439">
    <property type="entry name" value="ABC_transporter-like_ATP-bd"/>
</dbReference>
<evidence type="ECO:0000259" key="5">
    <source>
        <dbReference type="PROSITE" id="PS50893"/>
    </source>
</evidence>
<dbReference type="PROSITE" id="PS50893">
    <property type="entry name" value="ABC_TRANSPORTER_2"/>
    <property type="match status" value="1"/>
</dbReference>